<comment type="caution">
    <text evidence="2">The sequence shown here is derived from an EMBL/GenBank/DDBJ whole genome shotgun (WGS) entry which is preliminary data.</text>
</comment>
<keyword evidence="1" id="KW-0732">Signal</keyword>
<dbReference type="OrthoDB" id="5100830at2759"/>
<keyword evidence="2" id="KW-0670">Pyruvate</keyword>
<dbReference type="EMBL" id="JAAGWQ010000182">
    <property type="protein sequence ID" value="KAF5661188.1"/>
    <property type="molecule type" value="Genomic_DNA"/>
</dbReference>
<dbReference type="Proteomes" id="UP000567885">
    <property type="component" value="Unassembled WGS sequence"/>
</dbReference>
<gene>
    <name evidence="2" type="ORF">FHETE_8560</name>
</gene>
<evidence type="ECO:0000313" key="3">
    <source>
        <dbReference type="Proteomes" id="UP000567885"/>
    </source>
</evidence>
<accession>A0A8H5WK78</accession>
<reference evidence="2 3" key="1">
    <citation type="submission" date="2020-05" db="EMBL/GenBank/DDBJ databases">
        <title>Identification and distribution of gene clusters putatively required for synthesis of sphingolipid metabolism inhibitors in phylogenetically diverse species of the filamentous fungus Fusarium.</title>
        <authorList>
            <person name="Kim H.-S."/>
            <person name="Busman M."/>
            <person name="Brown D.W."/>
            <person name="Divon H."/>
            <person name="Uhlig S."/>
            <person name="Proctor R.H."/>
        </authorList>
    </citation>
    <scope>NUCLEOTIDE SEQUENCE [LARGE SCALE GENOMIC DNA]</scope>
    <source>
        <strain evidence="2 3">NRRL 20693</strain>
    </source>
</reference>
<evidence type="ECO:0000256" key="1">
    <source>
        <dbReference type="SAM" id="SignalP"/>
    </source>
</evidence>
<feature type="signal peptide" evidence="1">
    <location>
        <begin position="1"/>
        <end position="18"/>
    </location>
</feature>
<feature type="chain" id="PRO_5034963570" evidence="1">
    <location>
        <begin position="19"/>
        <end position="263"/>
    </location>
</feature>
<name>A0A8H5WK78_FUSHE</name>
<sequence>MRFTRLCAVTIAATPVIASVCKPRATSSSTVSVDVIIPTSTSHEVGATTSATTDLPSAITTSSTELESEAVTSAISSYTETTSAESISIATTATTEAAWAPLATFNVVAEGSQVDGQLLTGYASAGSFVGWQIQEPQSPIALSETSSGYLQDSNGNTLCVQYGFSSNPNYLSTCDANSFRSPNYAPVTCEQTRDRRLECSVPAKACALNFATLSITCETLPGDFTAFYTYSGRSDGIWLVVRAATGPAAGNDYQSVTLGITEL</sequence>
<proteinExistence type="predicted"/>
<protein>
    <submittedName>
        <fullName evidence="2">Pyruvate decarboxylase</fullName>
    </submittedName>
</protein>
<dbReference type="AlphaFoldDB" id="A0A8H5WK78"/>
<keyword evidence="3" id="KW-1185">Reference proteome</keyword>
<evidence type="ECO:0000313" key="2">
    <source>
        <dbReference type="EMBL" id="KAF5661188.1"/>
    </source>
</evidence>
<organism evidence="2 3">
    <name type="scientific">Fusarium heterosporum</name>
    <dbReference type="NCBI Taxonomy" id="42747"/>
    <lineage>
        <taxon>Eukaryota</taxon>
        <taxon>Fungi</taxon>
        <taxon>Dikarya</taxon>
        <taxon>Ascomycota</taxon>
        <taxon>Pezizomycotina</taxon>
        <taxon>Sordariomycetes</taxon>
        <taxon>Hypocreomycetidae</taxon>
        <taxon>Hypocreales</taxon>
        <taxon>Nectriaceae</taxon>
        <taxon>Fusarium</taxon>
        <taxon>Fusarium heterosporum species complex</taxon>
    </lineage>
</organism>